<keyword evidence="3" id="KW-1185">Reference proteome</keyword>
<feature type="region of interest" description="Disordered" evidence="1">
    <location>
        <begin position="435"/>
        <end position="456"/>
    </location>
</feature>
<protein>
    <submittedName>
        <fullName evidence="2">Uncharacterized protein</fullName>
    </submittedName>
</protein>
<dbReference type="Proteomes" id="UP000053789">
    <property type="component" value="Unassembled WGS sequence"/>
</dbReference>
<dbReference type="VEuPathDB" id="FungiDB:Z519_10082"/>
<dbReference type="GeneID" id="27703010"/>
<organism evidence="2 3">
    <name type="scientific">Cladophialophora bantiana (strain ATCC 10958 / CBS 173.52 / CDC B-1940 / NIH 8579)</name>
    <name type="common">Xylohypha bantiana</name>
    <dbReference type="NCBI Taxonomy" id="1442370"/>
    <lineage>
        <taxon>Eukaryota</taxon>
        <taxon>Fungi</taxon>
        <taxon>Dikarya</taxon>
        <taxon>Ascomycota</taxon>
        <taxon>Pezizomycotina</taxon>
        <taxon>Eurotiomycetes</taxon>
        <taxon>Chaetothyriomycetidae</taxon>
        <taxon>Chaetothyriales</taxon>
        <taxon>Herpotrichiellaceae</taxon>
        <taxon>Cladophialophora</taxon>
    </lineage>
</organism>
<gene>
    <name evidence="2" type="ORF">Z519_10082</name>
</gene>
<name>A0A0D2HX92_CLAB1</name>
<feature type="region of interest" description="Disordered" evidence="1">
    <location>
        <begin position="156"/>
        <end position="186"/>
    </location>
</feature>
<dbReference type="RefSeq" id="XP_016615898.1">
    <property type="nucleotide sequence ID" value="XM_016767800.1"/>
</dbReference>
<dbReference type="EMBL" id="KN846996">
    <property type="protein sequence ID" value="KIW89229.1"/>
    <property type="molecule type" value="Genomic_DNA"/>
</dbReference>
<evidence type="ECO:0000313" key="3">
    <source>
        <dbReference type="Proteomes" id="UP000053789"/>
    </source>
</evidence>
<proteinExistence type="predicted"/>
<dbReference type="HOGENOM" id="CLU_557772_0_0_1"/>
<dbReference type="OrthoDB" id="4151311at2759"/>
<evidence type="ECO:0000313" key="2">
    <source>
        <dbReference type="EMBL" id="KIW89229.1"/>
    </source>
</evidence>
<feature type="compositionally biased region" description="Polar residues" evidence="1">
    <location>
        <begin position="172"/>
        <end position="184"/>
    </location>
</feature>
<evidence type="ECO:0000256" key="1">
    <source>
        <dbReference type="SAM" id="MobiDB-lite"/>
    </source>
</evidence>
<dbReference type="AlphaFoldDB" id="A0A0D2HX92"/>
<accession>A0A0D2HX92</accession>
<feature type="compositionally biased region" description="Polar residues" evidence="1">
    <location>
        <begin position="443"/>
        <end position="456"/>
    </location>
</feature>
<sequence>MSLIGSSVAESGVCISDERSNVHLDAVLQANDRVSLDPRLQTLVSADSVLRQEDRIDNAIQDTKDGSAAAIKLPEPALESVGVRPKWYPDSSVLQRLKWSTKNLSETTAHSQQLSLISRPLNDAMETLSPCEERKSPTPELSFELSDFLNRRRRPATDHDRHCLGGPPSCRANDNQRGVHSGSGQAAEPLLQVRPSERPRTMETGTVQLCKRDSLVTINNGYASHTDYLQRVGRALDCEAAARKALIDLHKDLDCRLSLEVEAAEIWRRNTETALATTQNCIYREQSANGEEEHQSIINNGKYRETSSISTEVSSDNQPAVSTDECPVPQRQEIDALRLELMSMRVTHTVSSLSSPLAHPSPALNHLPYKVPRRKPLPTMASFSSSQSTVGALSSANDWNSSGTEEGHFTHYPRTQSSFQDADKHVVPPAEETVRPMARHDTSAPNPSFEQYSTSKGSASTVSVAIVSAPTYYMTRGRTWLERRAQDQG</sequence>
<reference evidence="2" key="1">
    <citation type="submission" date="2015-01" db="EMBL/GenBank/DDBJ databases">
        <title>The Genome Sequence of Cladophialophora bantiana CBS 173.52.</title>
        <authorList>
            <consortium name="The Broad Institute Genomics Platform"/>
            <person name="Cuomo C."/>
            <person name="de Hoog S."/>
            <person name="Gorbushina A."/>
            <person name="Stielow B."/>
            <person name="Teixiera M."/>
            <person name="Abouelleil A."/>
            <person name="Chapman S.B."/>
            <person name="Priest M."/>
            <person name="Young S.K."/>
            <person name="Wortman J."/>
            <person name="Nusbaum C."/>
            <person name="Birren B."/>
        </authorList>
    </citation>
    <scope>NUCLEOTIDE SEQUENCE [LARGE SCALE GENOMIC DNA]</scope>
    <source>
        <strain evidence="2">CBS 173.52</strain>
    </source>
</reference>